<dbReference type="InterPro" id="IPR003691">
    <property type="entry name" value="FluC"/>
</dbReference>
<dbReference type="PANTHER" id="PTHR28259">
    <property type="entry name" value="FLUORIDE EXPORT PROTEIN 1-RELATED"/>
    <property type="match status" value="1"/>
</dbReference>
<evidence type="ECO:0000313" key="13">
    <source>
        <dbReference type="EMBL" id="CDN54203.1"/>
    </source>
</evidence>
<comment type="function">
    <text evidence="12">Fluoride-specific ion channel. Important for reducing fluoride concentration in the cell, thus reducing its toxicity.</text>
</comment>
<keyword evidence="12" id="KW-0479">Metal-binding</keyword>
<gene>
    <name evidence="12" type="primary">fluC</name>
    <name evidence="12" type="synonym">crcB</name>
    <name evidence="13" type="ORF">RG1141_CH18630</name>
</gene>
<proteinExistence type="inferred from homology"/>
<dbReference type="PATRIC" id="fig|1028801.3.peg.1891"/>
<dbReference type="HOGENOM" id="CLU_114342_2_3_5"/>
<protein>
    <recommendedName>
        <fullName evidence="12">Fluoride-specific ion channel FluC</fullName>
    </recommendedName>
</protein>
<feature type="binding site" evidence="12">
    <location>
        <position position="87"/>
    </location>
    <ligand>
        <name>Na(+)</name>
        <dbReference type="ChEBI" id="CHEBI:29101"/>
        <note>structural</note>
    </ligand>
</feature>
<comment type="subcellular location">
    <subcellularLocation>
        <location evidence="1 12">Cell membrane</location>
        <topology evidence="1 12">Multi-pass membrane protein</topology>
    </subcellularLocation>
</comment>
<dbReference type="GO" id="GO:0062054">
    <property type="term" value="F:fluoride channel activity"/>
    <property type="evidence" value="ECO:0007669"/>
    <property type="project" value="UniProtKB-UniRule"/>
</dbReference>
<keyword evidence="12" id="KW-0813">Transport</keyword>
<dbReference type="GO" id="GO:0140114">
    <property type="term" value="P:cellular detoxification of fluoride"/>
    <property type="evidence" value="ECO:0007669"/>
    <property type="project" value="UniProtKB-UniRule"/>
</dbReference>
<dbReference type="KEGG" id="ngl:RG1141_CH18630"/>
<keyword evidence="3" id="KW-0997">Cell inner membrane</keyword>
<evidence type="ECO:0000256" key="5">
    <source>
        <dbReference type="ARBA" id="ARBA00022989"/>
    </source>
</evidence>
<keyword evidence="4 12" id="KW-0812">Transmembrane</keyword>
<dbReference type="Pfam" id="PF02537">
    <property type="entry name" value="CRCB"/>
    <property type="match status" value="1"/>
</dbReference>
<evidence type="ECO:0000256" key="12">
    <source>
        <dbReference type="HAMAP-Rule" id="MF_00454"/>
    </source>
</evidence>
<feature type="transmembrane region" description="Helical" evidence="12">
    <location>
        <begin position="16"/>
        <end position="38"/>
    </location>
</feature>
<evidence type="ECO:0000313" key="14">
    <source>
        <dbReference type="Proteomes" id="UP000028186"/>
    </source>
</evidence>
<comment type="activity regulation">
    <text evidence="12">Na(+) is not transported, but it plays an essential structural role and its presence is essential for fluoride channel function.</text>
</comment>
<dbReference type="GO" id="GO:0046872">
    <property type="term" value="F:metal ion binding"/>
    <property type="evidence" value="ECO:0007669"/>
    <property type="project" value="UniProtKB-KW"/>
</dbReference>
<dbReference type="PANTHER" id="PTHR28259:SF1">
    <property type="entry name" value="FLUORIDE EXPORT PROTEIN 1-RELATED"/>
    <property type="match status" value="1"/>
</dbReference>
<dbReference type="GO" id="GO:0005886">
    <property type="term" value="C:plasma membrane"/>
    <property type="evidence" value="ECO:0007669"/>
    <property type="project" value="UniProtKB-SubCell"/>
</dbReference>
<organism evidence="13 14">
    <name type="scientific">Neorhizobium galegae bv. officinalis bv. officinalis str. HAMBI 1141</name>
    <dbReference type="NCBI Taxonomy" id="1028801"/>
    <lineage>
        <taxon>Bacteria</taxon>
        <taxon>Pseudomonadati</taxon>
        <taxon>Pseudomonadota</taxon>
        <taxon>Alphaproteobacteria</taxon>
        <taxon>Hyphomicrobiales</taxon>
        <taxon>Rhizobiaceae</taxon>
        <taxon>Rhizobium/Agrobacterium group</taxon>
        <taxon>Neorhizobium</taxon>
    </lineage>
</organism>
<keyword evidence="9 12" id="KW-0407">Ion channel</keyword>
<feature type="transmembrane region" description="Helical" evidence="12">
    <location>
        <begin position="44"/>
        <end position="67"/>
    </location>
</feature>
<dbReference type="NCBIfam" id="NF010791">
    <property type="entry name" value="PRK14195.1"/>
    <property type="match status" value="1"/>
</dbReference>
<dbReference type="AlphaFoldDB" id="A0A068T6T4"/>
<name>A0A068T6T4_NEOGA</name>
<feature type="binding site" evidence="12">
    <location>
        <position position="90"/>
    </location>
    <ligand>
        <name>Na(+)</name>
        <dbReference type="ChEBI" id="CHEBI:29101"/>
        <note>structural</note>
    </ligand>
</feature>
<comment type="similarity">
    <text evidence="10 12">Belongs to the fluoride channel Fluc/FEX (TC 1.A.43) family.</text>
</comment>
<dbReference type="eggNOG" id="COG0239">
    <property type="taxonomic scope" value="Bacteria"/>
</dbReference>
<keyword evidence="2 12" id="KW-1003">Cell membrane</keyword>
<evidence type="ECO:0000256" key="1">
    <source>
        <dbReference type="ARBA" id="ARBA00004651"/>
    </source>
</evidence>
<keyword evidence="6 12" id="KW-0915">Sodium</keyword>
<evidence type="ECO:0000256" key="2">
    <source>
        <dbReference type="ARBA" id="ARBA00022475"/>
    </source>
</evidence>
<evidence type="ECO:0000256" key="8">
    <source>
        <dbReference type="ARBA" id="ARBA00023136"/>
    </source>
</evidence>
<dbReference type="EMBL" id="HG938355">
    <property type="protein sequence ID" value="CDN54203.1"/>
    <property type="molecule type" value="Genomic_DNA"/>
</dbReference>
<sequence length="137" mass="14411">MTISGFGLQKTPMNNMLLVAIGGAIGSVCRYIVGFWALRLWGAAFPWGTLAVNIAGSFAIGFLAELIVRRYDASPEMRLLIITGFLGGFTTFSAFSLDVVSLLERGATMVGVTYIVASVVIALGAVFAGLALGRAML</sequence>
<evidence type="ECO:0000256" key="11">
    <source>
        <dbReference type="ARBA" id="ARBA00035585"/>
    </source>
</evidence>
<comment type="catalytic activity">
    <reaction evidence="11">
        <text>fluoride(in) = fluoride(out)</text>
        <dbReference type="Rhea" id="RHEA:76159"/>
        <dbReference type="ChEBI" id="CHEBI:17051"/>
    </reaction>
    <physiologicalReaction direction="left-to-right" evidence="11">
        <dbReference type="Rhea" id="RHEA:76160"/>
    </physiologicalReaction>
</comment>
<evidence type="ECO:0000256" key="4">
    <source>
        <dbReference type="ARBA" id="ARBA00022692"/>
    </source>
</evidence>
<feature type="transmembrane region" description="Helical" evidence="12">
    <location>
        <begin position="109"/>
        <end position="132"/>
    </location>
</feature>
<evidence type="ECO:0000256" key="9">
    <source>
        <dbReference type="ARBA" id="ARBA00023303"/>
    </source>
</evidence>
<feature type="transmembrane region" description="Helical" evidence="12">
    <location>
        <begin position="79"/>
        <end position="97"/>
    </location>
</feature>
<evidence type="ECO:0000256" key="6">
    <source>
        <dbReference type="ARBA" id="ARBA00023053"/>
    </source>
</evidence>
<accession>A0A068T6T4</accession>
<keyword evidence="5 12" id="KW-1133">Transmembrane helix</keyword>
<keyword evidence="8 12" id="KW-0472">Membrane</keyword>
<reference evidence="14" key="1">
    <citation type="journal article" date="2014" name="BMC Genomics">
        <title>Genome sequencing of two Neorhizobium galegae strains reveals a noeT gene responsible for the unusual acetylation of the nodulation factors.</title>
        <authorList>
            <person name="Osterman J."/>
            <person name="Marsh J."/>
            <person name="Laine P.K."/>
            <person name="Zeng Z."/>
            <person name="Alatalo E."/>
            <person name="Sullivan J.T."/>
            <person name="Young J.P."/>
            <person name="Thomas-Oates J."/>
            <person name="Paulin L."/>
            <person name="Lindstrom K."/>
        </authorList>
    </citation>
    <scope>NUCLEOTIDE SEQUENCE [LARGE SCALE GENOMIC DNA]</scope>
    <source>
        <strain evidence="14">HAMBI 1141</strain>
    </source>
</reference>
<evidence type="ECO:0000256" key="3">
    <source>
        <dbReference type="ARBA" id="ARBA00022519"/>
    </source>
</evidence>
<keyword evidence="7 12" id="KW-0406">Ion transport</keyword>
<dbReference type="NCBIfam" id="TIGR00494">
    <property type="entry name" value="crcB"/>
    <property type="match status" value="1"/>
</dbReference>
<dbReference type="HAMAP" id="MF_00454">
    <property type="entry name" value="FluC"/>
    <property type="match status" value="1"/>
</dbReference>
<evidence type="ECO:0000256" key="7">
    <source>
        <dbReference type="ARBA" id="ARBA00023065"/>
    </source>
</evidence>
<evidence type="ECO:0000256" key="10">
    <source>
        <dbReference type="ARBA" id="ARBA00035120"/>
    </source>
</evidence>
<dbReference type="Proteomes" id="UP000028186">
    <property type="component" value="Chromosome I"/>
</dbReference>